<sequence length="85" mass="9802">MLNMGLFFVVMLFVALDVPASEGTESTNATEDRDAPAGRKNPELVWSVTTEVNAHLWKEIEEEPDFLKRNTFEGVRYQGWRRFLP</sequence>
<keyword evidence="2" id="KW-0732">Signal</keyword>
<feature type="region of interest" description="Disordered" evidence="1">
    <location>
        <begin position="22"/>
        <end position="41"/>
    </location>
</feature>
<dbReference type="Proteomes" id="UP000024635">
    <property type="component" value="Unassembled WGS sequence"/>
</dbReference>
<gene>
    <name evidence="3" type="primary">Acey_s0197.g1557</name>
    <name evidence="3" type="ORF">Y032_0197g1557</name>
</gene>
<keyword evidence="4" id="KW-1185">Reference proteome</keyword>
<feature type="compositionally biased region" description="Basic and acidic residues" evidence="1">
    <location>
        <begin position="30"/>
        <end position="41"/>
    </location>
</feature>
<dbReference type="EMBL" id="JARK01001533">
    <property type="protein sequence ID" value="EYB92134.1"/>
    <property type="molecule type" value="Genomic_DNA"/>
</dbReference>
<evidence type="ECO:0000313" key="3">
    <source>
        <dbReference type="EMBL" id="EYB92134.1"/>
    </source>
</evidence>
<name>A0A016SP99_9BILA</name>
<accession>A0A016SP99</accession>
<feature type="chain" id="PRO_5001486629" evidence="2">
    <location>
        <begin position="24"/>
        <end position="85"/>
    </location>
</feature>
<organism evidence="3 4">
    <name type="scientific">Ancylostoma ceylanicum</name>
    <dbReference type="NCBI Taxonomy" id="53326"/>
    <lineage>
        <taxon>Eukaryota</taxon>
        <taxon>Metazoa</taxon>
        <taxon>Ecdysozoa</taxon>
        <taxon>Nematoda</taxon>
        <taxon>Chromadorea</taxon>
        <taxon>Rhabditida</taxon>
        <taxon>Rhabditina</taxon>
        <taxon>Rhabditomorpha</taxon>
        <taxon>Strongyloidea</taxon>
        <taxon>Ancylostomatidae</taxon>
        <taxon>Ancylostomatinae</taxon>
        <taxon>Ancylostoma</taxon>
    </lineage>
</organism>
<evidence type="ECO:0000256" key="1">
    <source>
        <dbReference type="SAM" id="MobiDB-lite"/>
    </source>
</evidence>
<evidence type="ECO:0000256" key="2">
    <source>
        <dbReference type="SAM" id="SignalP"/>
    </source>
</evidence>
<dbReference type="AlphaFoldDB" id="A0A016SP99"/>
<feature type="signal peptide" evidence="2">
    <location>
        <begin position="1"/>
        <end position="23"/>
    </location>
</feature>
<proteinExistence type="predicted"/>
<comment type="caution">
    <text evidence="3">The sequence shown here is derived from an EMBL/GenBank/DDBJ whole genome shotgun (WGS) entry which is preliminary data.</text>
</comment>
<evidence type="ECO:0000313" key="4">
    <source>
        <dbReference type="Proteomes" id="UP000024635"/>
    </source>
</evidence>
<protein>
    <submittedName>
        <fullName evidence="3">Uncharacterized protein</fullName>
    </submittedName>
</protein>
<reference evidence="4" key="1">
    <citation type="journal article" date="2015" name="Nat. Genet.">
        <title>The genome and transcriptome of the zoonotic hookworm Ancylostoma ceylanicum identify infection-specific gene families.</title>
        <authorList>
            <person name="Schwarz E.M."/>
            <person name="Hu Y."/>
            <person name="Antoshechkin I."/>
            <person name="Miller M.M."/>
            <person name="Sternberg P.W."/>
            <person name="Aroian R.V."/>
        </authorList>
    </citation>
    <scope>NUCLEOTIDE SEQUENCE</scope>
    <source>
        <strain evidence="4">HY135</strain>
    </source>
</reference>